<accession>A0A1Q9D5L6</accession>
<protein>
    <submittedName>
        <fullName evidence="1">Uncharacterized protein</fullName>
    </submittedName>
</protein>
<gene>
    <name evidence="1" type="ORF">AK812_SmicGene28019</name>
</gene>
<reference evidence="1 2" key="1">
    <citation type="submission" date="2016-02" db="EMBL/GenBank/DDBJ databases">
        <title>Genome analysis of coral dinoflagellate symbionts highlights evolutionary adaptations to a symbiotic lifestyle.</title>
        <authorList>
            <person name="Aranda M."/>
            <person name="Li Y."/>
            <person name="Liew Y.J."/>
            <person name="Baumgarten S."/>
            <person name="Simakov O."/>
            <person name="Wilson M."/>
            <person name="Piel J."/>
            <person name="Ashoor H."/>
            <person name="Bougouffa S."/>
            <person name="Bajic V.B."/>
            <person name="Ryu T."/>
            <person name="Ravasi T."/>
            <person name="Bayer T."/>
            <person name="Micklem G."/>
            <person name="Kim H."/>
            <person name="Bhak J."/>
            <person name="Lajeunesse T.C."/>
            <person name="Voolstra C.R."/>
        </authorList>
    </citation>
    <scope>NUCLEOTIDE SEQUENCE [LARGE SCALE GENOMIC DNA]</scope>
    <source>
        <strain evidence="1 2">CCMP2467</strain>
    </source>
</reference>
<name>A0A1Q9D5L6_SYMMI</name>
<dbReference type="Proteomes" id="UP000186817">
    <property type="component" value="Unassembled WGS sequence"/>
</dbReference>
<organism evidence="1 2">
    <name type="scientific">Symbiodinium microadriaticum</name>
    <name type="common">Dinoflagellate</name>
    <name type="synonym">Zooxanthella microadriatica</name>
    <dbReference type="NCBI Taxonomy" id="2951"/>
    <lineage>
        <taxon>Eukaryota</taxon>
        <taxon>Sar</taxon>
        <taxon>Alveolata</taxon>
        <taxon>Dinophyceae</taxon>
        <taxon>Suessiales</taxon>
        <taxon>Symbiodiniaceae</taxon>
        <taxon>Symbiodinium</taxon>
    </lineage>
</organism>
<keyword evidence="2" id="KW-1185">Reference proteome</keyword>
<sequence>MSRFKALMRRLRGLFYEVKYPAGAEVDVSQNFFEEKLVKECNTANYKAIPEPFRLRSGPKVPYTMQMIILPASPPPDCDPATTDSYVHIFKHVYLHRNKANAKDCIDMCFGLALKFDWGTHTRLALMALTYMMDKMGGKQIRDWVVQPKFEKKATIDEDARKAGYRFIREHGLQANNVNQFMEWTDTKIHEAGSPIENWQESKVITALHNYSRGRQNAKTLEYWPFTLKSMTGWFFDGILVHMLGSIRQHGITWIGKTRTGKSLGSKTVAFCQSKYEIEQADRDDLSPAIVTAKHLDFFKSEPVSKFKPAIFDDGMLQKMDASFLKADESETRKDEMDVVEDDNPTGVLTAVYATRAVSLRDLPTDLTVQLMEGHLAAVGAAISAPSALRALALRCFGSLLHRTAALLCTAPPALSEAVAKVVQSGAVLTDLASRLADDEACVASALAAALAEFLRLRAGEVQTGELVVAFGSAARRRLAAATAAAVAGDSATLDEAGQRAMVALPPPGQLLQSGGSLPKRLQLFEAFLAEGSRQSTPLDRSIEITIREDAQRGDAESGLEMALALLAEEVSRLTRLGLHAADSASKRRSGGLVWVRGLTLEIGWVLVGLQRLLLGLCLVGTTLRVRPAASRLLRRLCDAFGQGDDRELWDHTAALLLSWTEHVAGQADVASAFEDEGPGGGAESFKALAKAPGASAEDLLQRICFRISSRTAKEGPALAALGAAAAALLAGLPRTPALADAVLRDAAAAARRLLASAEEPGAPAENCAALNVSASKMTRALYVHLASPLMAAGRHRRLPHKHLADVEGQLLETAACTARAAVARGYPADSSPAGARAFLALQSAANSLLKAIFAAVPSEGMRLPAWTERPHLLADALRPMLEAVYAAPNGTAAVQAAGDVTRLWEVLSQGGSRSTAASAGRSGHTTFQARVQRATMGSALPLIAHALSCERHFAGVEAAARRVGSARDEEAAKWKEAAPNPANLANWRETLLSYARESNVTVADLGLELVVRQIRLQANALQFGLCGDIEQALSNEVEVYSWNSKRGTAKKDVAQGVDSSGRAKLVVELGQRCREPSAGPLRHTPGAAKIHVQGTAPKLAEAPLPRRSMRCFDAGSSTLAMTARVE</sequence>
<evidence type="ECO:0000313" key="2">
    <source>
        <dbReference type="Proteomes" id="UP000186817"/>
    </source>
</evidence>
<evidence type="ECO:0000313" key="1">
    <source>
        <dbReference type="EMBL" id="OLP90417.1"/>
    </source>
</evidence>
<dbReference type="OrthoDB" id="442508at2759"/>
<proteinExistence type="predicted"/>
<comment type="caution">
    <text evidence="1">The sequence shown here is derived from an EMBL/GenBank/DDBJ whole genome shotgun (WGS) entry which is preliminary data.</text>
</comment>
<dbReference type="EMBL" id="LSRX01000713">
    <property type="protein sequence ID" value="OLP90417.1"/>
    <property type="molecule type" value="Genomic_DNA"/>
</dbReference>
<dbReference type="AlphaFoldDB" id="A0A1Q9D5L6"/>